<dbReference type="EMBL" id="JACIIV010000032">
    <property type="protein sequence ID" value="MBB6229101.1"/>
    <property type="molecule type" value="Genomic_DNA"/>
</dbReference>
<accession>A0A841LBP3</accession>
<comment type="caution">
    <text evidence="2">The sequence shown here is derived from an EMBL/GenBank/DDBJ whole genome shotgun (WGS) entry which is preliminary data.</text>
</comment>
<evidence type="ECO:0000313" key="3">
    <source>
        <dbReference type="Proteomes" id="UP000538147"/>
    </source>
</evidence>
<organism evidence="2 3">
    <name type="scientific">Polymorphobacter multimanifer</name>
    <dbReference type="NCBI Taxonomy" id="1070431"/>
    <lineage>
        <taxon>Bacteria</taxon>
        <taxon>Pseudomonadati</taxon>
        <taxon>Pseudomonadota</taxon>
        <taxon>Alphaproteobacteria</taxon>
        <taxon>Sphingomonadales</taxon>
        <taxon>Sphingosinicellaceae</taxon>
        <taxon>Polymorphobacter</taxon>
    </lineage>
</organism>
<reference evidence="2 3" key="1">
    <citation type="submission" date="2020-08" db="EMBL/GenBank/DDBJ databases">
        <title>Genomic Encyclopedia of Type Strains, Phase IV (KMG-IV): sequencing the most valuable type-strain genomes for metagenomic binning, comparative biology and taxonomic classification.</title>
        <authorList>
            <person name="Goeker M."/>
        </authorList>
    </citation>
    <scope>NUCLEOTIDE SEQUENCE [LARGE SCALE GENOMIC DNA]</scope>
    <source>
        <strain evidence="2 3">DSM 102189</strain>
    </source>
</reference>
<protein>
    <submittedName>
        <fullName evidence="2">Uncharacterized small protein (DUF1192 family)</fullName>
    </submittedName>
</protein>
<keyword evidence="3" id="KW-1185">Reference proteome</keyword>
<proteinExistence type="predicted"/>
<dbReference type="Proteomes" id="UP000538147">
    <property type="component" value="Unassembled WGS sequence"/>
</dbReference>
<dbReference type="RefSeq" id="WP_184202537.1">
    <property type="nucleotide sequence ID" value="NZ_BMOX01000049.1"/>
</dbReference>
<sequence length="115" mass="12172">MSKQDPLIESLMALAVSAAPLIRRARESGMFRNDTAAAKAAEETVEVTVIKPEPAPAPAPEPQPSAEVGALQGLLVRQAMRIAELEAEVAALKARRAAKPAPRKKAKPSRAKADQ</sequence>
<evidence type="ECO:0000313" key="2">
    <source>
        <dbReference type="EMBL" id="MBB6229101.1"/>
    </source>
</evidence>
<dbReference type="AlphaFoldDB" id="A0A841LBP3"/>
<evidence type="ECO:0000256" key="1">
    <source>
        <dbReference type="SAM" id="MobiDB-lite"/>
    </source>
</evidence>
<gene>
    <name evidence="2" type="ORF">FHS79_003300</name>
</gene>
<feature type="region of interest" description="Disordered" evidence="1">
    <location>
        <begin position="93"/>
        <end position="115"/>
    </location>
</feature>
<name>A0A841LBP3_9SPHN</name>